<dbReference type="EMBL" id="JANJQO010000030">
    <property type="protein sequence ID" value="KAJ2983416.1"/>
    <property type="molecule type" value="Genomic_DNA"/>
</dbReference>
<protein>
    <submittedName>
        <fullName evidence="1">Uncharacterized protein</fullName>
    </submittedName>
</protein>
<organism evidence="1 2">
    <name type="scientific">Zarea fungicola</name>
    <dbReference type="NCBI Taxonomy" id="93591"/>
    <lineage>
        <taxon>Eukaryota</taxon>
        <taxon>Fungi</taxon>
        <taxon>Dikarya</taxon>
        <taxon>Ascomycota</taxon>
        <taxon>Pezizomycotina</taxon>
        <taxon>Sordariomycetes</taxon>
        <taxon>Hypocreomycetidae</taxon>
        <taxon>Hypocreales</taxon>
        <taxon>Cordycipitaceae</taxon>
        <taxon>Zarea</taxon>
    </lineage>
</organism>
<accession>A0ACC1NX19</accession>
<comment type="caution">
    <text evidence="1">The sequence shown here is derived from an EMBL/GenBank/DDBJ whole genome shotgun (WGS) entry which is preliminary data.</text>
</comment>
<sequence length="309" mass="34660">MDEYALRASPKGRRTGSPPLLQEPNKNSQPQQPQRNESQQQGDDDRSYRIYLERAVADPRFQTTLAKIFDEYAQKAPQDAQALNAMGRRRRPIQPRFSKSGKRLGRPPKPDDSCSSVVSSTKDVNDSGAYDGEKEVDGGSAVRDLGDNDFDPLWQELVDAAGLVKKTKSEKRARDDIGSLQSATNPGGAVKTHMDAGQKKDMLQKIQEQLVDRTVRRATMAREEDEEAEGRRRSGREKKQVNFGGKVSWERVSAERRARHKIKMHLRALSVQARGERKKKEKEEAEKAAEGKRETEELAAAAAADEAQY</sequence>
<reference evidence="1" key="1">
    <citation type="submission" date="2022-08" db="EMBL/GenBank/DDBJ databases">
        <title>Genome Sequence of Lecanicillium fungicola.</title>
        <authorList>
            <person name="Buettner E."/>
        </authorList>
    </citation>
    <scope>NUCLEOTIDE SEQUENCE</scope>
    <source>
        <strain evidence="1">Babe33</strain>
    </source>
</reference>
<gene>
    <name evidence="1" type="ORF">NQ176_g709</name>
</gene>
<dbReference type="Proteomes" id="UP001143910">
    <property type="component" value="Unassembled WGS sequence"/>
</dbReference>
<name>A0ACC1NX19_9HYPO</name>
<evidence type="ECO:0000313" key="2">
    <source>
        <dbReference type="Proteomes" id="UP001143910"/>
    </source>
</evidence>
<keyword evidence="2" id="KW-1185">Reference proteome</keyword>
<proteinExistence type="predicted"/>
<evidence type="ECO:0000313" key="1">
    <source>
        <dbReference type="EMBL" id="KAJ2983416.1"/>
    </source>
</evidence>